<feature type="transmembrane region" description="Helical" evidence="1">
    <location>
        <begin position="34"/>
        <end position="54"/>
    </location>
</feature>
<dbReference type="OrthoDB" id="8482297at2"/>
<dbReference type="STRING" id="1249483.LEP1GSC202_3336"/>
<dbReference type="Proteomes" id="UP000013996">
    <property type="component" value="Unassembled WGS sequence"/>
</dbReference>
<feature type="transmembrane region" description="Helical" evidence="1">
    <location>
        <begin position="501"/>
        <end position="517"/>
    </location>
</feature>
<keyword evidence="1" id="KW-0472">Membrane</keyword>
<accession>A0A5E8HAA7</accession>
<comment type="caution">
    <text evidence="2">The sequence shown here is derived from an EMBL/GenBank/DDBJ whole genome shotgun (WGS) entry which is preliminary data.</text>
</comment>
<sequence>MITAIFYFFIFFIPGFAFFILLRDKLTLQKKDIFVTSILFSFVICYCLFFVFFLNDQYGYIFSYLTLIFSLVIIFVNLNFHSKIFKFLKRDFLLLFSVYFLYTSITDFIPININDRFLPGLPTDNYLPLNFAECTYYSNDSIKECFQRGGFWQSSDRPPILSSVILFLLPFKVGIYKLNEFYNYIGVLIQSTWVNALLFFLSSLGLKRKSTMFVITTIVFSGIFLLNTVFLWPKIITFIPFALSYSILFNKSNLKNHNMMILAFISLSIGFLMHGGVLFSILGMLIVFYFSLLFSIKERKELIKYFLFLIFTLVPILPWTIYQKYYDPPGDHLFKMRMAGQRNLDDPILYPNHPRVKTGQSLLGALQEAYTTVPVESIISNKISNLVTVFKNPLIDGSYFKDFSSVKDFIPLIRSDQFFYTFASLDFILIGFILVFIKDNGGNEILIASQKKLFLILIGSLLLWILLMFEPNATIIHQGSYVNLFLLFILASIGLDKMNEWKWIFLFLHFLVFVTWIPSHNQDIDMTNAFGLSKIIFSVCCYGFAIKKI</sequence>
<evidence type="ECO:0000313" key="3">
    <source>
        <dbReference type="Proteomes" id="UP000013996"/>
    </source>
</evidence>
<feature type="transmembrane region" description="Helical" evidence="1">
    <location>
        <begin position="60"/>
        <end position="80"/>
    </location>
</feature>
<evidence type="ECO:0000256" key="1">
    <source>
        <dbReference type="SAM" id="Phobius"/>
    </source>
</evidence>
<proteinExistence type="predicted"/>
<evidence type="ECO:0000313" key="2">
    <source>
        <dbReference type="EMBL" id="EOQ88139.1"/>
    </source>
</evidence>
<reference evidence="2 3" key="1">
    <citation type="submission" date="2013-04" db="EMBL/GenBank/DDBJ databases">
        <authorList>
            <person name="Harkins D.M."/>
            <person name="Durkin A.S."/>
            <person name="Brinkac L.M."/>
            <person name="Haft D.H."/>
            <person name="Selengut J.D."/>
            <person name="Sanka R."/>
            <person name="DePew J."/>
            <person name="Purushe J."/>
            <person name="Hartskeerl R.A."/>
            <person name="Ahmed A."/>
            <person name="van der Linden H."/>
            <person name="Goris M.G.A."/>
            <person name="Vinetz J.M."/>
            <person name="Sutton G.G."/>
            <person name="Nierman W.C."/>
            <person name="Fouts D.E."/>
        </authorList>
    </citation>
    <scope>NUCLEOTIDE SEQUENCE [LARGE SCALE GENOMIC DNA]</scope>
    <source>
        <strain evidence="2 3">Sao Paulo</strain>
    </source>
</reference>
<dbReference type="RefSeq" id="WP_015678160.1">
    <property type="nucleotide sequence ID" value="NZ_AOGX02000024.1"/>
</dbReference>
<evidence type="ECO:0008006" key="4">
    <source>
        <dbReference type="Google" id="ProtNLM"/>
    </source>
</evidence>
<feature type="transmembrane region" description="Helical" evidence="1">
    <location>
        <begin position="529"/>
        <end position="546"/>
    </location>
</feature>
<feature type="transmembrane region" description="Helical" evidence="1">
    <location>
        <begin position="6"/>
        <end position="22"/>
    </location>
</feature>
<feature type="transmembrane region" description="Helical" evidence="1">
    <location>
        <begin position="261"/>
        <end position="290"/>
    </location>
</feature>
<feature type="transmembrane region" description="Helical" evidence="1">
    <location>
        <begin position="181"/>
        <end position="201"/>
    </location>
</feature>
<keyword evidence="1" id="KW-1133">Transmembrane helix</keyword>
<gene>
    <name evidence="2" type="ORF">LEP1GSC202_3336</name>
</gene>
<feature type="transmembrane region" description="Helical" evidence="1">
    <location>
        <begin position="475"/>
        <end position="494"/>
    </location>
</feature>
<feature type="transmembrane region" description="Helical" evidence="1">
    <location>
        <begin position="92"/>
        <end position="113"/>
    </location>
</feature>
<dbReference type="AlphaFoldDB" id="A0A5E8HAA7"/>
<feature type="transmembrane region" description="Helical" evidence="1">
    <location>
        <begin position="213"/>
        <end position="241"/>
    </location>
</feature>
<dbReference type="EMBL" id="AOGX02000024">
    <property type="protein sequence ID" value="EOQ88139.1"/>
    <property type="molecule type" value="Genomic_DNA"/>
</dbReference>
<organism evidence="2 3">
    <name type="scientific">Leptospira yanagawae serovar Saopaulo str. Sao Paulo = ATCC 700523</name>
    <dbReference type="NCBI Taxonomy" id="1249483"/>
    <lineage>
        <taxon>Bacteria</taxon>
        <taxon>Pseudomonadati</taxon>
        <taxon>Spirochaetota</taxon>
        <taxon>Spirochaetia</taxon>
        <taxon>Leptospirales</taxon>
        <taxon>Leptospiraceae</taxon>
        <taxon>Leptospira</taxon>
    </lineage>
</organism>
<feature type="transmembrane region" description="Helical" evidence="1">
    <location>
        <begin position="302"/>
        <end position="322"/>
    </location>
</feature>
<keyword evidence="1" id="KW-0812">Transmembrane</keyword>
<protein>
    <recommendedName>
        <fullName evidence="4">Dolichyl-phosphate-mannose-protein mannosyltransferase</fullName>
    </recommendedName>
</protein>
<feature type="transmembrane region" description="Helical" evidence="1">
    <location>
        <begin position="453"/>
        <end position="469"/>
    </location>
</feature>
<feature type="transmembrane region" description="Helical" evidence="1">
    <location>
        <begin position="418"/>
        <end position="437"/>
    </location>
</feature>
<name>A0A5E8HAA7_9LEPT</name>